<gene>
    <name evidence="2" type="ORF">BSOLF_1862</name>
</gene>
<feature type="transmembrane region" description="Helical" evidence="1">
    <location>
        <begin position="76"/>
        <end position="99"/>
    </location>
</feature>
<reference evidence="3" key="1">
    <citation type="journal article" date="2018" name="Sci. Rep.">
        <title>Lignite coal burning seam in the remote Altai Mountains harbors a hydrogen-driven thermophilic microbial community.</title>
        <authorList>
            <person name="Kadnikov V.V."/>
            <person name="Mardanov A.V."/>
            <person name="Ivasenko D.A."/>
            <person name="Antsiferov D.V."/>
            <person name="Beletsky A.V."/>
            <person name="Karnachuk O.V."/>
            <person name="Ravin N.V."/>
        </authorList>
    </citation>
    <scope>NUCLEOTIDE SEQUENCE [LARGE SCALE GENOMIC DNA]</scope>
</reference>
<dbReference type="EMBL" id="PEBX01000009">
    <property type="protein sequence ID" value="PTQ57311.1"/>
    <property type="molecule type" value="Genomic_DNA"/>
</dbReference>
<feature type="transmembrane region" description="Helical" evidence="1">
    <location>
        <begin position="346"/>
        <end position="363"/>
    </location>
</feature>
<sequence length="413" mass="47773">MNDIIAFFAALPLFLLSVAWVFNQALLKKSNGLILFVAFLLRFTLAIIHTYVMPLPDSQADALMFHYQAVEWADEGFLATISHFTIGTFLYSWILAMLYNMFGPYQLVGQALNVWLGILIVANTWQFTWEVTKSKRYTAIAAWLVTLYPILNLYSAITMRENFVQLFTIIGFRYAYRWFERKKPIDMMKMFVFIFLAGLFHAGIFVFFAALGLIIVIKQFKRLMKQNSRLSMQMLFAVVTLVFVGLLILLSDVGRDKLGILLNLGYSVSYTASERAGYLQDLHIHSPFDIVWQAPIRFIYFLFAPFPWMIHESIDVIGMLDGAVYLIVALYCVWHWRVLKNNKRQLYIIVLLLSVVLAFAIATSNYGQAMRHRSKLLPIMFSTAAMTAYDVKQRRTRIRRTIDGRRLFIDVGL</sequence>
<evidence type="ECO:0000313" key="3">
    <source>
        <dbReference type="Proteomes" id="UP000244338"/>
    </source>
</evidence>
<feature type="transmembrane region" description="Helical" evidence="1">
    <location>
        <begin position="230"/>
        <end position="250"/>
    </location>
</feature>
<feature type="transmembrane region" description="Helical" evidence="1">
    <location>
        <begin position="137"/>
        <end position="157"/>
    </location>
</feature>
<evidence type="ECO:0008006" key="4">
    <source>
        <dbReference type="Google" id="ProtNLM"/>
    </source>
</evidence>
<protein>
    <recommendedName>
        <fullName evidence="4">EpsG family protein</fullName>
    </recommendedName>
</protein>
<keyword evidence="1" id="KW-1133">Transmembrane helix</keyword>
<feature type="transmembrane region" description="Helical" evidence="1">
    <location>
        <begin position="316"/>
        <end position="334"/>
    </location>
</feature>
<evidence type="ECO:0000313" key="2">
    <source>
        <dbReference type="EMBL" id="PTQ57311.1"/>
    </source>
</evidence>
<dbReference type="AlphaFoldDB" id="A0A2R6Y3R0"/>
<dbReference type="Proteomes" id="UP000244338">
    <property type="component" value="Unassembled WGS sequence"/>
</dbReference>
<keyword evidence="1" id="KW-0472">Membrane</keyword>
<organism evidence="2 3">
    <name type="scientific">Candidatus Carbonibacillus altaicus</name>
    <dbReference type="NCBI Taxonomy" id="2163959"/>
    <lineage>
        <taxon>Bacteria</taxon>
        <taxon>Bacillati</taxon>
        <taxon>Bacillota</taxon>
        <taxon>Bacilli</taxon>
        <taxon>Bacillales</taxon>
        <taxon>Candidatus Carbonibacillus</taxon>
    </lineage>
</organism>
<accession>A0A2R6Y3R0</accession>
<proteinExistence type="predicted"/>
<comment type="caution">
    <text evidence="2">The sequence shown here is derived from an EMBL/GenBank/DDBJ whole genome shotgun (WGS) entry which is preliminary data.</text>
</comment>
<keyword evidence="1" id="KW-0812">Transmembrane</keyword>
<evidence type="ECO:0000256" key="1">
    <source>
        <dbReference type="SAM" id="Phobius"/>
    </source>
</evidence>
<name>A0A2R6Y3R0_9BACL</name>
<feature type="transmembrane region" description="Helical" evidence="1">
    <location>
        <begin position="33"/>
        <end position="55"/>
    </location>
</feature>
<feature type="transmembrane region" description="Helical" evidence="1">
    <location>
        <begin position="191"/>
        <end position="218"/>
    </location>
</feature>
<feature type="transmembrane region" description="Helical" evidence="1">
    <location>
        <begin position="105"/>
        <end position="125"/>
    </location>
</feature>
<feature type="transmembrane region" description="Helical" evidence="1">
    <location>
        <begin position="163"/>
        <end position="179"/>
    </location>
</feature>